<dbReference type="EMBL" id="LT906465">
    <property type="protein sequence ID" value="SNV33618.1"/>
    <property type="molecule type" value="Genomic_DNA"/>
</dbReference>
<accession>A0A239WIC2</accession>
<dbReference type="AlphaFoldDB" id="A0A239WIC2"/>
<dbReference type="KEGG" id="ctak:4412677_00238"/>
<keyword evidence="2" id="KW-1185">Reference proteome</keyword>
<name>A0A239WIC2_9FLAO</name>
<evidence type="ECO:0000313" key="1">
    <source>
        <dbReference type="EMBL" id="SNV33618.1"/>
    </source>
</evidence>
<evidence type="ECO:0000313" key="2">
    <source>
        <dbReference type="Proteomes" id="UP000215196"/>
    </source>
</evidence>
<sequence length="55" mass="6456">MTVKIDKKDSKNLKKILNEKLKKTPKKGNLSKHFGKLKRNLDGLEYQNSIRENED</sequence>
<reference evidence="1 2" key="1">
    <citation type="submission" date="2017-06" db="EMBL/GenBank/DDBJ databases">
        <authorList>
            <consortium name="Pathogen Informatics"/>
        </authorList>
    </citation>
    <scope>NUCLEOTIDE SEQUENCE [LARGE SCALE GENOMIC DNA]</scope>
    <source>
        <strain evidence="1 2">NCTC13490</strain>
    </source>
</reference>
<dbReference type="RefSeq" id="WP_157727337.1">
    <property type="nucleotide sequence ID" value="NZ_JAKRDQ010000004.1"/>
</dbReference>
<organism evidence="1 2">
    <name type="scientific">Chryseobacterium taklimakanense</name>
    <dbReference type="NCBI Taxonomy" id="536441"/>
    <lineage>
        <taxon>Bacteria</taxon>
        <taxon>Pseudomonadati</taxon>
        <taxon>Bacteroidota</taxon>
        <taxon>Flavobacteriia</taxon>
        <taxon>Flavobacteriales</taxon>
        <taxon>Weeksellaceae</taxon>
        <taxon>Chryseobacterium group</taxon>
        <taxon>Chryseobacterium</taxon>
    </lineage>
</organism>
<dbReference type="Proteomes" id="UP000215196">
    <property type="component" value="Chromosome 1"/>
</dbReference>
<protein>
    <submittedName>
        <fullName evidence="1">Uncharacterized protein</fullName>
    </submittedName>
</protein>
<proteinExistence type="predicted"/>
<gene>
    <name evidence="1" type="ORF">SAMEA4412677_00238</name>
</gene>